<keyword evidence="13" id="KW-0677">Repeat</keyword>
<comment type="catalytic activity">
    <reaction evidence="22">
        <text>L-threonyl-[protein] + ATP = O-phospho-L-threonyl-[protein] + ADP + H(+)</text>
        <dbReference type="Rhea" id="RHEA:46608"/>
        <dbReference type="Rhea" id="RHEA-COMP:11060"/>
        <dbReference type="Rhea" id="RHEA-COMP:11605"/>
        <dbReference type="ChEBI" id="CHEBI:15378"/>
        <dbReference type="ChEBI" id="CHEBI:30013"/>
        <dbReference type="ChEBI" id="CHEBI:30616"/>
        <dbReference type="ChEBI" id="CHEBI:61977"/>
        <dbReference type="ChEBI" id="CHEBI:456216"/>
        <dbReference type="EC" id="2.7.11.1"/>
    </reaction>
</comment>
<dbReference type="Pfam" id="PF00560">
    <property type="entry name" value="LRR_1"/>
    <property type="match status" value="1"/>
</dbReference>
<evidence type="ECO:0000256" key="16">
    <source>
        <dbReference type="ARBA" id="ARBA00022840"/>
    </source>
</evidence>
<dbReference type="InterPro" id="IPR021726">
    <property type="entry name" value="THO_THOC2_N"/>
</dbReference>
<dbReference type="EMBL" id="CACVBM020000843">
    <property type="protein sequence ID" value="CAA7023902.1"/>
    <property type="molecule type" value="Genomic_DNA"/>
</dbReference>
<evidence type="ECO:0000256" key="2">
    <source>
        <dbReference type="ARBA" id="ARBA00004479"/>
    </source>
</evidence>
<feature type="coiled-coil region" evidence="25">
    <location>
        <begin position="1716"/>
        <end position="1785"/>
    </location>
</feature>
<dbReference type="InterPro" id="IPR001611">
    <property type="entry name" value="Leu-rich_rpt"/>
</dbReference>
<keyword evidence="15" id="KW-0418">Kinase</keyword>
<dbReference type="InterPro" id="IPR032675">
    <property type="entry name" value="LRR_dom_sf"/>
</dbReference>
<dbReference type="Pfam" id="PF00069">
    <property type="entry name" value="Pkinase"/>
    <property type="match status" value="1"/>
</dbReference>
<evidence type="ECO:0000256" key="11">
    <source>
        <dbReference type="ARBA" id="ARBA00022692"/>
    </source>
</evidence>
<dbReference type="PROSITE" id="PS00107">
    <property type="entry name" value="PROTEIN_KINASE_ATP"/>
    <property type="match status" value="1"/>
</dbReference>
<evidence type="ECO:0000259" key="28">
    <source>
        <dbReference type="PROSITE" id="PS50011"/>
    </source>
</evidence>
<feature type="compositionally biased region" description="Polar residues" evidence="26">
    <location>
        <begin position="2031"/>
        <end position="2046"/>
    </location>
</feature>
<dbReference type="FunFam" id="3.30.200.20:FF:000309">
    <property type="entry name" value="Leucine-rich repeat receptor protein kinase MSP1"/>
    <property type="match status" value="1"/>
</dbReference>
<dbReference type="PROSITE" id="PS50011">
    <property type="entry name" value="PROTEIN_KINASE_DOM"/>
    <property type="match status" value="1"/>
</dbReference>
<evidence type="ECO:0000256" key="27">
    <source>
        <dbReference type="SAM" id="Phobius"/>
    </source>
</evidence>
<dbReference type="FunFam" id="1.10.510.10:FF:000198">
    <property type="entry name" value="receptor protein kinase TMK1"/>
    <property type="match status" value="1"/>
</dbReference>
<feature type="compositionally biased region" description="Basic and acidic residues" evidence="26">
    <location>
        <begin position="2092"/>
        <end position="2110"/>
    </location>
</feature>
<keyword evidence="16 24" id="KW-0067">ATP-binding</keyword>
<keyword evidence="10" id="KW-0808">Transferase</keyword>
<evidence type="ECO:0000256" key="6">
    <source>
        <dbReference type="ARBA" id="ARBA00019596"/>
    </source>
</evidence>
<accession>A0A6D2I704</accession>
<dbReference type="InterPro" id="IPR040007">
    <property type="entry name" value="Tho2"/>
</dbReference>
<keyword evidence="12" id="KW-0732">Signal</keyword>
<dbReference type="Pfam" id="PF11262">
    <property type="entry name" value="Tho2"/>
    <property type="match status" value="1"/>
</dbReference>
<keyword evidence="21" id="KW-0539">Nucleus</keyword>
<evidence type="ECO:0000256" key="13">
    <source>
        <dbReference type="ARBA" id="ARBA00022737"/>
    </source>
</evidence>
<dbReference type="InterPro" id="IPR017441">
    <property type="entry name" value="Protein_kinase_ATP_BS"/>
</dbReference>
<evidence type="ECO:0000256" key="18">
    <source>
        <dbReference type="ARBA" id="ARBA00023136"/>
    </source>
</evidence>
<dbReference type="GO" id="GO:0003729">
    <property type="term" value="F:mRNA binding"/>
    <property type="evidence" value="ECO:0007669"/>
    <property type="project" value="TreeGrafter"/>
</dbReference>
<name>A0A6D2I704_9BRAS</name>
<evidence type="ECO:0000256" key="1">
    <source>
        <dbReference type="ARBA" id="ARBA00004123"/>
    </source>
</evidence>
<keyword evidence="7" id="KW-0723">Serine/threonine-protein kinase</keyword>
<dbReference type="Gene3D" id="1.10.510.10">
    <property type="entry name" value="Transferase(Phosphotransferase) domain 1"/>
    <property type="match status" value="1"/>
</dbReference>
<dbReference type="GO" id="GO:0006397">
    <property type="term" value="P:mRNA processing"/>
    <property type="evidence" value="ECO:0007669"/>
    <property type="project" value="InterPro"/>
</dbReference>
<evidence type="ECO:0000256" key="5">
    <source>
        <dbReference type="ARBA" id="ARBA00012513"/>
    </source>
</evidence>
<dbReference type="InterPro" id="IPR000719">
    <property type="entry name" value="Prot_kinase_dom"/>
</dbReference>
<evidence type="ECO:0000256" key="26">
    <source>
        <dbReference type="SAM" id="MobiDB-lite"/>
    </source>
</evidence>
<dbReference type="Pfam" id="PF13855">
    <property type="entry name" value="LRR_8"/>
    <property type="match status" value="1"/>
</dbReference>
<dbReference type="PRINTS" id="PR00019">
    <property type="entry name" value="LEURICHRPT"/>
</dbReference>
<sequence>MTSWEIPASLKDVTSLAEFSAVGCNLSGKIPDFLGGQTFPGLTTLRLSGNSLSGELPMSFAESPVQILMLNAQKLNGSISVLEKMTALTNVTLQGNGFSGPIPDISGLVSLKSFNFRDNQLTGIVPASLTESKSLSDVALGNNLLQGPTPSFKSAEADMSGTNSFCSDTPGTPCDPRVNTLLSIVEAFGYPVRFAESWRGNDPCDKWAGITCFGADVRVINFKNMGLNGNISPRFADLKSLQVIDLSQNNLTGVIPQEMTQLSSLKTLDVSNNRLYGKIPVFGPNVLKTSGNADIGKDGPSSDASSSSSGGKIVGSVIGGVLCLLLIGFAVFFFVKKKKRYHKMHPQQQHSDEKDEVKIPIPIENPSAGGGGGSESGLSSGMMEYGGPVMSIEVLRDATDNFSEKKILGRGGFGIVYEGELQDGTKVAVKRMKSSGVGEEENKNGLGEFKSEISLLTKVRHRNVVTIHGYCLQGNERLLVYEYMPQGTLSRHIFNWEEEGLKPLEWSRRLIIASDVARGVEYLHTLAKECFIHRDLKTTNILLGDDMHAKVADFGLVKSAPDAAQSMATKVAGTFGYLAPEYALTGRVTTKVDVYSFGVILMELLTGRKALDARRCEEEVHLATWFRRMFINRDTFIKAIDKTIEINQETLGSINTVAALANHCCARDPQQRPDMTHVVSVFVSLVHQWKPDQHSEDAYVSNQKGEEPEGMTNVSPSRGDNTVTSITSRPPELEHSFGSGQGRNAYFWSPIKSPTTLKPRFYCLLGFRKRGVEDYKRAWKMSLPLLECKYVTEEFVREGKNGNYGSKLPSSVPMLRFLYELCWNLVRGELPIQSCKAVLEKVKFLDNPSREELASCFADVVTQIAQDLTMSADHRSRLTKLAKWLVESQTVPQRLFQERCEEEFLWEAEMVKIKAQDLKGKEVRLNTRLLYQQTKFNLLREESEGYAKLVTLLCRGSASSSHNTSAATMGIIKSLIGHFDLDPNRVFDIVLDCFELEQDYETFLNLIPIFPKSHASQILGFKFQYYQRLEVNNPVPSGLYKLTALLVKEEFISLESIYAHLLPKDEEIFEDYNASSAKRFEEANKIGKINLAAIGKDLMEDEKQGDFTVDLFAALDMETEAVTERLPELENNQTLGLLNGFLSVDDWYHANILFERLAPLNPVAHDQICGGLFRLIEKSIAHAYRIARQMRFQNSSSAGTEKSTHVASTTSSRSLDVPKEVFQMLLTVGPYLYRNTQLLQKICRVLRVYYLSALDLVRSSDGSSNQEGRAYETSRVHLKEVRLRVEEALGTCLLPSLQLVPANPAVGHEIWEVMSLLPYEARYRLYGEWEKDDERNPLLLAARQVAKLDTRHILKRLAKENLKPLGRMVAKLAHANPMTVLRTIVNQIESYRDMITPVVEAFKYLTQLEYDILEYVVIERLAQSGRDKLKDDGVNLSDWLQSLASFWGHLCKKYPSMELRGLFQYLVNQLKRGQGIELVLLQELIQQMANVHYTENLTEDQLDAMAGSETLRYHATSFGMTRNNKALVKSSNRLRDSLLPPDESKIAVPLLLLIAQHRSLVVVNADAPYIKMVTEEFDRCHGVLLQYVDFLSSAVSPATAYARLVPTLDELVHTYHLEPEVAFLIYRPVMRLFKCRRSGDISWPLDSGESMDSDPDTSESESSMILDAGASEKAVTWSDVLDTVRTMLPSKAWNSLSPDLYATFWGLTLYDLYVPRNRYESEISKQHAALKALEEGSDNSSSAITKRKKDKERIQESLDRLTIEMKKHEEHVASVRRRLSREKDKWLSSCPDTLKINMEFLQRCIFPRCTFSMPDSLYCAMFVHMLHSLGTPFFNTVNHIDVLICKTLQPMICCCTEYEVGRLGKFLFETLKIAYHWKSAESVYEHECGNMPGFAVYYRYPNSQRVTFGQFVKVHWKWSGRITRLLIQCLESNEYMEIRNALIMLTKIAGVFPVTRKTGINLEKRVAKIKNDEREDLKVLATCVAAALSARKPSWVTDEEFSMGFLELKAPPVQTQKHAPSQNGLVGGVSQGESTGGRSTVNQQPESGGKDQSSKTKPLDGRTENIPSKSDQGHPKSKGGNPSDSQPSMSKKSMEQKETDETPRVSDENPVKAASKYSEAEVKPSSRRGASAASVNKSTKQDFGKDDVKSGKAVGRTSTADKDLNYLESRQAALTKAPPSTAANGSLATGSSRVKDDGAEASDAQKQSSRTAHS</sequence>
<keyword evidence="8" id="KW-0597">Phosphoprotein</keyword>
<dbReference type="GO" id="GO:0006406">
    <property type="term" value="P:mRNA export from nucleus"/>
    <property type="evidence" value="ECO:0007669"/>
    <property type="project" value="InterPro"/>
</dbReference>
<feature type="compositionally biased region" description="Polar residues" evidence="26">
    <location>
        <begin position="2204"/>
        <end position="2214"/>
    </location>
</feature>
<evidence type="ECO:0000256" key="4">
    <source>
        <dbReference type="ARBA" id="ARBA00008684"/>
    </source>
</evidence>
<reference evidence="29" key="1">
    <citation type="submission" date="2020-01" db="EMBL/GenBank/DDBJ databases">
        <authorList>
            <person name="Mishra B."/>
        </authorList>
    </citation>
    <scope>NUCLEOTIDE SEQUENCE [LARGE SCALE GENOMIC DNA]</scope>
</reference>
<evidence type="ECO:0000256" key="10">
    <source>
        <dbReference type="ARBA" id="ARBA00022679"/>
    </source>
</evidence>
<evidence type="ECO:0000256" key="8">
    <source>
        <dbReference type="ARBA" id="ARBA00022553"/>
    </source>
</evidence>
<feature type="region of interest" description="Disordered" evidence="26">
    <location>
        <begin position="344"/>
        <end position="378"/>
    </location>
</feature>
<comment type="similarity">
    <text evidence="3">Belongs to the THOC2 family.</text>
</comment>
<evidence type="ECO:0000256" key="12">
    <source>
        <dbReference type="ARBA" id="ARBA00022729"/>
    </source>
</evidence>
<dbReference type="PANTHER" id="PTHR21597:SF0">
    <property type="entry name" value="THO COMPLEX SUBUNIT 2"/>
    <property type="match status" value="1"/>
</dbReference>
<keyword evidence="11 27" id="KW-0812">Transmembrane</keyword>
<dbReference type="SUPFAM" id="SSF56112">
    <property type="entry name" value="Protein kinase-like (PK-like)"/>
    <property type="match status" value="1"/>
</dbReference>
<dbReference type="InterPro" id="IPR008271">
    <property type="entry name" value="Ser/Thr_kinase_AS"/>
</dbReference>
<feature type="compositionally biased region" description="Polar residues" evidence="26">
    <location>
        <begin position="2080"/>
        <end position="2091"/>
    </location>
</feature>
<dbReference type="Gene3D" id="3.80.10.10">
    <property type="entry name" value="Ribonuclease Inhibitor"/>
    <property type="match status" value="2"/>
</dbReference>
<evidence type="ECO:0000313" key="30">
    <source>
        <dbReference type="Proteomes" id="UP000467841"/>
    </source>
</evidence>
<evidence type="ECO:0000256" key="23">
    <source>
        <dbReference type="ARBA" id="ARBA00048679"/>
    </source>
</evidence>
<protein>
    <recommendedName>
        <fullName evidence="6">THO complex subunit 2</fullName>
        <ecNumber evidence="5">2.7.11.1</ecNumber>
    </recommendedName>
</protein>
<dbReference type="GO" id="GO:0016020">
    <property type="term" value="C:membrane"/>
    <property type="evidence" value="ECO:0007669"/>
    <property type="project" value="UniProtKB-SubCell"/>
</dbReference>
<keyword evidence="20" id="KW-0325">Glycoprotein</keyword>
<feature type="compositionally biased region" description="Polar residues" evidence="26">
    <location>
        <begin position="712"/>
        <end position="728"/>
    </location>
</feature>
<dbReference type="FunFam" id="3.80.10.10:FF:000129">
    <property type="entry name" value="Leucine-rich repeat receptor-like kinase"/>
    <property type="match status" value="1"/>
</dbReference>
<dbReference type="Pfam" id="PF16134">
    <property type="entry name" value="THOC2_N"/>
    <property type="match status" value="2"/>
</dbReference>
<evidence type="ECO:0000256" key="17">
    <source>
        <dbReference type="ARBA" id="ARBA00022989"/>
    </source>
</evidence>
<dbReference type="SMART" id="SM00220">
    <property type="entry name" value="S_TKc"/>
    <property type="match status" value="1"/>
</dbReference>
<keyword evidence="17 27" id="KW-1133">Transmembrane helix</keyword>
<dbReference type="InterPro" id="IPR013210">
    <property type="entry name" value="LRR_N_plant-typ"/>
</dbReference>
<evidence type="ECO:0000256" key="21">
    <source>
        <dbReference type="ARBA" id="ARBA00023242"/>
    </source>
</evidence>
<dbReference type="SUPFAM" id="SSF52047">
    <property type="entry name" value="RNI-like"/>
    <property type="match status" value="1"/>
</dbReference>
<organism evidence="29 30">
    <name type="scientific">Microthlaspi erraticum</name>
    <dbReference type="NCBI Taxonomy" id="1685480"/>
    <lineage>
        <taxon>Eukaryota</taxon>
        <taxon>Viridiplantae</taxon>
        <taxon>Streptophyta</taxon>
        <taxon>Embryophyta</taxon>
        <taxon>Tracheophyta</taxon>
        <taxon>Spermatophyta</taxon>
        <taxon>Magnoliopsida</taxon>
        <taxon>eudicotyledons</taxon>
        <taxon>Gunneridae</taxon>
        <taxon>Pentapetalae</taxon>
        <taxon>rosids</taxon>
        <taxon>malvids</taxon>
        <taxon>Brassicales</taxon>
        <taxon>Brassicaceae</taxon>
        <taxon>Coluteocarpeae</taxon>
        <taxon>Microthlaspi</taxon>
    </lineage>
</organism>
<dbReference type="GO" id="GO:0000445">
    <property type="term" value="C:THO complex part of transcription export complex"/>
    <property type="evidence" value="ECO:0007669"/>
    <property type="project" value="TreeGrafter"/>
</dbReference>
<feature type="binding site" evidence="24">
    <location>
        <position position="430"/>
    </location>
    <ligand>
        <name>ATP</name>
        <dbReference type="ChEBI" id="CHEBI:30616"/>
    </ligand>
</feature>
<evidence type="ECO:0000256" key="15">
    <source>
        <dbReference type="ARBA" id="ARBA00022777"/>
    </source>
</evidence>
<comment type="caution">
    <text evidence="29">The sequence shown here is derived from an EMBL/GenBank/DDBJ whole genome shotgun (WGS) entry which is preliminary data.</text>
</comment>
<gene>
    <name evidence="29" type="ORF">MERR_LOCUS11137</name>
</gene>
<evidence type="ECO:0000256" key="19">
    <source>
        <dbReference type="ARBA" id="ARBA00023170"/>
    </source>
</evidence>
<dbReference type="GO" id="GO:0004674">
    <property type="term" value="F:protein serine/threonine kinase activity"/>
    <property type="evidence" value="ECO:0007669"/>
    <property type="project" value="UniProtKB-KW"/>
</dbReference>
<feature type="compositionally biased region" description="Basic and acidic residues" evidence="26">
    <location>
        <begin position="2048"/>
        <end position="2063"/>
    </location>
</feature>
<dbReference type="Gene3D" id="3.30.200.20">
    <property type="entry name" value="Phosphorylase Kinase, domain 1"/>
    <property type="match status" value="1"/>
</dbReference>
<keyword evidence="30" id="KW-1185">Reference proteome</keyword>
<evidence type="ECO:0000256" key="20">
    <source>
        <dbReference type="ARBA" id="ARBA00023180"/>
    </source>
</evidence>
<dbReference type="InterPro" id="IPR021418">
    <property type="entry name" value="THO_THOC2_C"/>
</dbReference>
<comment type="similarity">
    <text evidence="4">Belongs to the protein kinase superfamily. Ser/Thr protein kinase family.</text>
</comment>
<dbReference type="CDD" id="cd14066">
    <property type="entry name" value="STKc_IRAK"/>
    <property type="match status" value="1"/>
</dbReference>
<dbReference type="EC" id="2.7.11.1" evidence="5"/>
<comment type="subcellular location">
    <subcellularLocation>
        <location evidence="2">Membrane</location>
        <topology evidence="2">Single-pass type I membrane protein</topology>
    </subcellularLocation>
    <subcellularLocation>
        <location evidence="1">Nucleus</location>
    </subcellularLocation>
</comment>
<evidence type="ECO:0000256" key="3">
    <source>
        <dbReference type="ARBA" id="ARBA00007857"/>
    </source>
</evidence>
<dbReference type="Pfam" id="PF11732">
    <property type="entry name" value="Thoc2"/>
    <property type="match status" value="1"/>
</dbReference>
<dbReference type="InterPro" id="IPR011009">
    <property type="entry name" value="Kinase-like_dom_sf"/>
</dbReference>
<keyword evidence="18 27" id="KW-0472">Membrane</keyword>
<keyword evidence="25" id="KW-0175">Coiled coil</keyword>
<keyword evidence="9" id="KW-0433">Leucine-rich repeat</keyword>
<keyword evidence="14 24" id="KW-0547">Nucleotide-binding</keyword>
<feature type="non-terminal residue" evidence="29">
    <location>
        <position position="2214"/>
    </location>
</feature>
<dbReference type="GO" id="GO:0005524">
    <property type="term" value="F:ATP binding"/>
    <property type="evidence" value="ECO:0007669"/>
    <property type="project" value="UniProtKB-UniRule"/>
</dbReference>
<evidence type="ECO:0000256" key="24">
    <source>
        <dbReference type="PROSITE-ProRule" id="PRU10141"/>
    </source>
</evidence>
<keyword evidence="19" id="KW-0675">Receptor</keyword>
<proteinExistence type="inferred from homology"/>
<dbReference type="Pfam" id="PF08263">
    <property type="entry name" value="LRRNT_2"/>
    <property type="match status" value="1"/>
</dbReference>
<feature type="compositionally biased region" description="Polar residues" evidence="26">
    <location>
        <begin position="2013"/>
        <end position="2024"/>
    </location>
</feature>
<feature type="transmembrane region" description="Helical" evidence="27">
    <location>
        <begin position="313"/>
        <end position="335"/>
    </location>
</feature>
<dbReference type="PROSITE" id="PS00108">
    <property type="entry name" value="PROTEIN_KINASE_ST"/>
    <property type="match status" value="1"/>
</dbReference>
<feature type="domain" description="Protein kinase" evidence="28">
    <location>
        <begin position="402"/>
        <end position="690"/>
    </location>
</feature>
<dbReference type="Proteomes" id="UP000467841">
    <property type="component" value="Unassembled WGS sequence"/>
</dbReference>
<evidence type="ECO:0000256" key="14">
    <source>
        <dbReference type="ARBA" id="ARBA00022741"/>
    </source>
</evidence>
<dbReference type="InterPro" id="IPR032302">
    <property type="entry name" value="THOC2_N"/>
</dbReference>
<evidence type="ECO:0000313" key="29">
    <source>
        <dbReference type="EMBL" id="CAA7023902.1"/>
    </source>
</evidence>
<feature type="compositionally biased region" description="Basic and acidic residues" evidence="26">
    <location>
        <begin position="2139"/>
        <end position="2150"/>
    </location>
</feature>
<evidence type="ECO:0000256" key="7">
    <source>
        <dbReference type="ARBA" id="ARBA00022527"/>
    </source>
</evidence>
<feature type="region of interest" description="Disordered" evidence="26">
    <location>
        <begin position="696"/>
        <end position="735"/>
    </location>
</feature>
<dbReference type="OrthoDB" id="29024at2759"/>
<comment type="catalytic activity">
    <reaction evidence="23">
        <text>L-seryl-[protein] + ATP = O-phospho-L-seryl-[protein] + ADP + H(+)</text>
        <dbReference type="Rhea" id="RHEA:17989"/>
        <dbReference type="Rhea" id="RHEA-COMP:9863"/>
        <dbReference type="Rhea" id="RHEA-COMP:11604"/>
        <dbReference type="ChEBI" id="CHEBI:15378"/>
        <dbReference type="ChEBI" id="CHEBI:29999"/>
        <dbReference type="ChEBI" id="CHEBI:30616"/>
        <dbReference type="ChEBI" id="CHEBI:83421"/>
        <dbReference type="ChEBI" id="CHEBI:456216"/>
        <dbReference type="EC" id="2.7.11.1"/>
    </reaction>
</comment>
<evidence type="ECO:0000256" key="9">
    <source>
        <dbReference type="ARBA" id="ARBA00022614"/>
    </source>
</evidence>
<dbReference type="PANTHER" id="PTHR21597">
    <property type="entry name" value="THO2 PROTEIN"/>
    <property type="match status" value="1"/>
</dbReference>
<feature type="compositionally biased region" description="Polar residues" evidence="26">
    <location>
        <begin position="2181"/>
        <end position="2192"/>
    </location>
</feature>
<evidence type="ECO:0000256" key="22">
    <source>
        <dbReference type="ARBA" id="ARBA00047899"/>
    </source>
</evidence>
<feature type="region of interest" description="Disordered" evidence="26">
    <location>
        <begin position="2013"/>
        <end position="2214"/>
    </location>
</feature>
<evidence type="ECO:0000256" key="25">
    <source>
        <dbReference type="SAM" id="Coils"/>
    </source>
</evidence>